<dbReference type="AlphaFoldDB" id="A0A9N9PII0"/>
<comment type="caution">
    <text evidence="2">The sequence shown here is derived from an EMBL/GenBank/DDBJ whole genome shotgun (WGS) entry which is preliminary data.</text>
</comment>
<keyword evidence="1" id="KW-0175">Coiled coil</keyword>
<dbReference type="Proteomes" id="UP000789759">
    <property type="component" value="Unassembled WGS sequence"/>
</dbReference>
<organism evidence="2 3">
    <name type="scientific">Cetraspora pellucida</name>
    <dbReference type="NCBI Taxonomy" id="1433469"/>
    <lineage>
        <taxon>Eukaryota</taxon>
        <taxon>Fungi</taxon>
        <taxon>Fungi incertae sedis</taxon>
        <taxon>Mucoromycota</taxon>
        <taxon>Glomeromycotina</taxon>
        <taxon>Glomeromycetes</taxon>
        <taxon>Diversisporales</taxon>
        <taxon>Gigasporaceae</taxon>
        <taxon>Cetraspora</taxon>
    </lineage>
</organism>
<keyword evidence="3" id="KW-1185">Reference proteome</keyword>
<reference evidence="2" key="1">
    <citation type="submission" date="2021-06" db="EMBL/GenBank/DDBJ databases">
        <authorList>
            <person name="Kallberg Y."/>
            <person name="Tangrot J."/>
            <person name="Rosling A."/>
        </authorList>
    </citation>
    <scope>NUCLEOTIDE SEQUENCE</scope>
    <source>
        <strain evidence="2">FL966</strain>
    </source>
</reference>
<accession>A0A9N9PII0</accession>
<evidence type="ECO:0000256" key="1">
    <source>
        <dbReference type="SAM" id="Coils"/>
    </source>
</evidence>
<sequence length="140" mass="15712">SSVEIPIPNNAFETLFKKVNDLDLALLKEKSQKIKLEKKITKLKKKTNPDKQKQKKYDSQINELDNKHKTALEAVEFYKETSLDAVQKAVNAGNSVFPVIGGAVGGLIGAFVLWSNIGTAKDMYQNEKTEKLLQKAYENK</sequence>
<evidence type="ECO:0000313" key="2">
    <source>
        <dbReference type="EMBL" id="CAG8833818.1"/>
    </source>
</evidence>
<name>A0A9N9PII0_9GLOM</name>
<feature type="coiled-coil region" evidence="1">
    <location>
        <begin position="26"/>
        <end position="81"/>
    </location>
</feature>
<protein>
    <submittedName>
        <fullName evidence="2">20683_t:CDS:1</fullName>
    </submittedName>
</protein>
<dbReference type="EMBL" id="CAJVQA010071826">
    <property type="protein sequence ID" value="CAG8833818.1"/>
    <property type="molecule type" value="Genomic_DNA"/>
</dbReference>
<proteinExistence type="predicted"/>
<gene>
    <name evidence="2" type="ORF">CPELLU_LOCUS21029</name>
</gene>
<evidence type="ECO:0000313" key="3">
    <source>
        <dbReference type="Proteomes" id="UP000789759"/>
    </source>
</evidence>
<feature type="non-terminal residue" evidence="2">
    <location>
        <position position="1"/>
    </location>
</feature>